<sequence length="406" mass="42664">MSSPSLLTVSSAQRLAVAVVVTISVGYTITVIAFVLSAGSFPQIALLIGALAGFFLPHYLHIRAALGNVEPSGAPYGLAMQVVATYAPFPAFGPWWTAAAAPILAGSVLLRLGPRRGTWAMIPIMVFQAWWSSTGPYGTIASGFYYALTVFITGFVLYAVTRLVVVTRELEQARAELAEAAVLRERLRISRDLHDGLGRSLTAIALKGDLAGRLLAGLPAGAAGETREARREIGELVRIAREAAQDVRRVARGYREMSLTQETHRAVALLEASGVSCHVNLMEEELPRPVDEMLAWAVREGVTNVLRHSAATTCSISTSRVSGAIRLEIANDGVAPVETSGGEGPRDGHAATADGAVLSEPEGVPAGRDGSGLTGLAERAAAVGGTVRARRAGRGGFRLTVEVPAP</sequence>
<evidence type="ECO:0000313" key="7">
    <source>
        <dbReference type="EMBL" id="SDR06973.1"/>
    </source>
</evidence>
<feature type="transmembrane region" description="Helical" evidence="5">
    <location>
        <begin position="119"/>
        <end position="138"/>
    </location>
</feature>
<evidence type="ECO:0000256" key="5">
    <source>
        <dbReference type="SAM" id="Phobius"/>
    </source>
</evidence>
<feature type="transmembrane region" description="Helical" evidence="5">
    <location>
        <begin position="144"/>
        <end position="165"/>
    </location>
</feature>
<dbReference type="Gene3D" id="3.30.565.10">
    <property type="entry name" value="Histidine kinase-like ATPase, C-terminal domain"/>
    <property type="match status" value="1"/>
</dbReference>
<keyword evidence="8" id="KW-1185">Reference proteome</keyword>
<dbReference type="GO" id="GO:0046983">
    <property type="term" value="F:protein dimerization activity"/>
    <property type="evidence" value="ECO:0007669"/>
    <property type="project" value="InterPro"/>
</dbReference>
<reference evidence="7 8" key="1">
    <citation type="submission" date="2016-10" db="EMBL/GenBank/DDBJ databases">
        <authorList>
            <person name="de Groot N.N."/>
        </authorList>
    </citation>
    <scope>NUCLEOTIDE SEQUENCE [LARGE SCALE GENOMIC DNA]</scope>
    <source>
        <strain evidence="7 8">DSM 43794</strain>
    </source>
</reference>
<dbReference type="GO" id="GO:0000155">
    <property type="term" value="F:phosphorelay sensor kinase activity"/>
    <property type="evidence" value="ECO:0007669"/>
    <property type="project" value="InterPro"/>
</dbReference>
<keyword evidence="3" id="KW-0902">Two-component regulatory system</keyword>
<feature type="domain" description="Signal transduction histidine kinase subgroup 3 dimerisation and phosphoacceptor" evidence="6">
    <location>
        <begin position="185"/>
        <end position="258"/>
    </location>
</feature>
<keyword evidence="5" id="KW-1133">Transmembrane helix</keyword>
<dbReference type="GO" id="GO:0016020">
    <property type="term" value="C:membrane"/>
    <property type="evidence" value="ECO:0007669"/>
    <property type="project" value="InterPro"/>
</dbReference>
<proteinExistence type="predicted"/>
<dbReference type="InterPro" id="IPR050482">
    <property type="entry name" value="Sensor_HK_TwoCompSys"/>
</dbReference>
<keyword evidence="1" id="KW-0808">Transferase</keyword>
<keyword evidence="2 7" id="KW-0418">Kinase</keyword>
<gene>
    <name evidence="7" type="ORF">SAMN04489764_3310</name>
</gene>
<dbReference type="RefSeq" id="WP_131815566.1">
    <property type="nucleotide sequence ID" value="NZ_FNKK01000002.1"/>
</dbReference>
<evidence type="ECO:0000256" key="2">
    <source>
        <dbReference type="ARBA" id="ARBA00022777"/>
    </source>
</evidence>
<evidence type="ECO:0000313" key="8">
    <source>
        <dbReference type="Proteomes" id="UP000217103"/>
    </source>
</evidence>
<protein>
    <submittedName>
        <fullName evidence="7">Two-component system, NarL family, sensor histidine kinase DesK</fullName>
    </submittedName>
</protein>
<feature type="transmembrane region" description="Helical" evidence="5">
    <location>
        <begin position="95"/>
        <end position="112"/>
    </location>
</feature>
<dbReference type="InterPro" id="IPR011712">
    <property type="entry name" value="Sig_transdc_His_kin_sub3_dim/P"/>
</dbReference>
<feature type="coiled-coil region" evidence="4">
    <location>
        <begin position="163"/>
        <end position="190"/>
    </location>
</feature>
<dbReference type="EMBL" id="FNKK01000002">
    <property type="protein sequence ID" value="SDR06973.1"/>
    <property type="molecule type" value="Genomic_DNA"/>
</dbReference>
<dbReference type="SUPFAM" id="SSF55874">
    <property type="entry name" value="ATPase domain of HSP90 chaperone/DNA topoisomerase II/histidine kinase"/>
    <property type="match status" value="1"/>
</dbReference>
<evidence type="ECO:0000259" key="6">
    <source>
        <dbReference type="Pfam" id="PF07730"/>
    </source>
</evidence>
<dbReference type="Gene3D" id="1.20.5.1930">
    <property type="match status" value="1"/>
</dbReference>
<dbReference type="Proteomes" id="UP000217103">
    <property type="component" value="Unassembled WGS sequence"/>
</dbReference>
<dbReference type="STRING" id="35622.SAMN04489764_3310"/>
<name>A0A1H1G1G0_9ACTN</name>
<dbReference type="PANTHER" id="PTHR24421">
    <property type="entry name" value="NITRATE/NITRITE SENSOR PROTEIN NARX-RELATED"/>
    <property type="match status" value="1"/>
</dbReference>
<evidence type="ECO:0000256" key="4">
    <source>
        <dbReference type="SAM" id="Coils"/>
    </source>
</evidence>
<keyword evidence="4" id="KW-0175">Coiled coil</keyword>
<organism evidence="7 8">
    <name type="scientific">Thermostaphylospora chromogena</name>
    <dbReference type="NCBI Taxonomy" id="35622"/>
    <lineage>
        <taxon>Bacteria</taxon>
        <taxon>Bacillati</taxon>
        <taxon>Actinomycetota</taxon>
        <taxon>Actinomycetes</taxon>
        <taxon>Streptosporangiales</taxon>
        <taxon>Thermomonosporaceae</taxon>
        <taxon>Thermostaphylospora</taxon>
    </lineage>
</organism>
<feature type="transmembrane region" description="Helical" evidence="5">
    <location>
        <begin position="44"/>
        <end position="62"/>
    </location>
</feature>
<dbReference type="CDD" id="cd16917">
    <property type="entry name" value="HATPase_UhpB-NarQ-NarX-like"/>
    <property type="match status" value="1"/>
</dbReference>
<evidence type="ECO:0000256" key="1">
    <source>
        <dbReference type="ARBA" id="ARBA00022679"/>
    </source>
</evidence>
<dbReference type="InterPro" id="IPR036890">
    <property type="entry name" value="HATPase_C_sf"/>
</dbReference>
<accession>A0A1H1G1G0</accession>
<keyword evidence="5" id="KW-0812">Transmembrane</keyword>
<evidence type="ECO:0000256" key="3">
    <source>
        <dbReference type="ARBA" id="ARBA00023012"/>
    </source>
</evidence>
<dbReference type="PANTHER" id="PTHR24421:SF63">
    <property type="entry name" value="SENSOR HISTIDINE KINASE DESK"/>
    <property type="match status" value="1"/>
</dbReference>
<keyword evidence="5" id="KW-0472">Membrane</keyword>
<feature type="transmembrane region" description="Helical" evidence="5">
    <location>
        <begin position="15"/>
        <end position="37"/>
    </location>
</feature>
<dbReference type="Pfam" id="PF07730">
    <property type="entry name" value="HisKA_3"/>
    <property type="match status" value="1"/>
</dbReference>
<dbReference type="OrthoDB" id="5241784at2"/>
<dbReference type="AlphaFoldDB" id="A0A1H1G1G0"/>